<gene>
    <name evidence="1" type="ORF">C8F04DRAFT_950981</name>
</gene>
<evidence type="ECO:0000313" key="2">
    <source>
        <dbReference type="Proteomes" id="UP001218188"/>
    </source>
</evidence>
<dbReference type="EMBL" id="JARJCM010000031">
    <property type="protein sequence ID" value="KAJ7038548.1"/>
    <property type="molecule type" value="Genomic_DNA"/>
</dbReference>
<comment type="caution">
    <text evidence="1">The sequence shown here is derived from an EMBL/GenBank/DDBJ whole genome shotgun (WGS) entry which is preliminary data.</text>
</comment>
<proteinExistence type="predicted"/>
<protein>
    <submittedName>
        <fullName evidence="1">Uncharacterized protein</fullName>
    </submittedName>
</protein>
<accession>A0AAD6T324</accession>
<reference evidence="1" key="1">
    <citation type="submission" date="2023-03" db="EMBL/GenBank/DDBJ databases">
        <title>Massive genome expansion in bonnet fungi (Mycena s.s.) driven by repeated elements and novel gene families across ecological guilds.</title>
        <authorList>
            <consortium name="Lawrence Berkeley National Laboratory"/>
            <person name="Harder C.B."/>
            <person name="Miyauchi S."/>
            <person name="Viragh M."/>
            <person name="Kuo A."/>
            <person name="Thoen E."/>
            <person name="Andreopoulos B."/>
            <person name="Lu D."/>
            <person name="Skrede I."/>
            <person name="Drula E."/>
            <person name="Henrissat B."/>
            <person name="Morin E."/>
            <person name="Kohler A."/>
            <person name="Barry K."/>
            <person name="LaButti K."/>
            <person name="Morin E."/>
            <person name="Salamov A."/>
            <person name="Lipzen A."/>
            <person name="Mereny Z."/>
            <person name="Hegedus B."/>
            <person name="Baldrian P."/>
            <person name="Stursova M."/>
            <person name="Weitz H."/>
            <person name="Taylor A."/>
            <person name="Grigoriev I.V."/>
            <person name="Nagy L.G."/>
            <person name="Martin F."/>
            <person name="Kauserud H."/>
        </authorList>
    </citation>
    <scope>NUCLEOTIDE SEQUENCE</scope>
    <source>
        <strain evidence="1">CBHHK200</strain>
    </source>
</reference>
<keyword evidence="2" id="KW-1185">Reference proteome</keyword>
<evidence type="ECO:0000313" key="1">
    <source>
        <dbReference type="EMBL" id="KAJ7038548.1"/>
    </source>
</evidence>
<sequence length="186" mass="21049">MIVLACFQSFAPRLYTYTENVTKLIHEHDPTLRREFPGAFAAAEFDLGDLGSAPRLQDNDLLHGWRALTALGTYDSRYGGDIILWDDGWVIRFPPGATILFPAALMRYSFVQVQPGEKQYTFSQYLPAGLARYVGNGYESDAQFERLGTKKDLEGLRQMRGRRLETAITMYSGIHEYQHGSSLDVD</sequence>
<dbReference type="AlphaFoldDB" id="A0AAD6T324"/>
<name>A0AAD6T324_9AGAR</name>
<organism evidence="1 2">
    <name type="scientific">Mycena alexandri</name>
    <dbReference type="NCBI Taxonomy" id="1745969"/>
    <lineage>
        <taxon>Eukaryota</taxon>
        <taxon>Fungi</taxon>
        <taxon>Dikarya</taxon>
        <taxon>Basidiomycota</taxon>
        <taxon>Agaricomycotina</taxon>
        <taxon>Agaricomycetes</taxon>
        <taxon>Agaricomycetidae</taxon>
        <taxon>Agaricales</taxon>
        <taxon>Marasmiineae</taxon>
        <taxon>Mycenaceae</taxon>
        <taxon>Mycena</taxon>
    </lineage>
</organism>
<dbReference type="Proteomes" id="UP001218188">
    <property type="component" value="Unassembled WGS sequence"/>
</dbReference>